<dbReference type="InterPro" id="IPR001841">
    <property type="entry name" value="Znf_RING"/>
</dbReference>
<dbReference type="InterPro" id="IPR027370">
    <property type="entry name" value="Znf-RING_euk"/>
</dbReference>
<evidence type="ECO:0000256" key="4">
    <source>
        <dbReference type="PROSITE-ProRule" id="PRU00023"/>
    </source>
</evidence>
<proteinExistence type="predicted"/>
<reference evidence="8 9" key="1">
    <citation type="journal article" date="2012" name="Genome Biol.">
        <title>Genome and low-iron response of an oceanic diatom adapted to chronic iron limitation.</title>
        <authorList>
            <person name="Lommer M."/>
            <person name="Specht M."/>
            <person name="Roy A.S."/>
            <person name="Kraemer L."/>
            <person name="Andreson R."/>
            <person name="Gutowska M.A."/>
            <person name="Wolf J."/>
            <person name="Bergner S.V."/>
            <person name="Schilhabel M.B."/>
            <person name="Klostermeier U.C."/>
            <person name="Beiko R.G."/>
            <person name="Rosenstiel P."/>
            <person name="Hippler M."/>
            <person name="Laroche J."/>
        </authorList>
    </citation>
    <scope>NUCLEOTIDE SEQUENCE [LARGE SCALE GENOMIC DNA]</scope>
    <source>
        <strain evidence="8 9">CCMP1005</strain>
    </source>
</reference>
<dbReference type="InterPro" id="IPR017907">
    <property type="entry name" value="Znf_RING_CS"/>
</dbReference>
<keyword evidence="3" id="KW-0862">Zinc</keyword>
<dbReference type="Gene3D" id="1.25.40.20">
    <property type="entry name" value="Ankyrin repeat-containing domain"/>
    <property type="match status" value="1"/>
</dbReference>
<dbReference type="Proteomes" id="UP000266841">
    <property type="component" value="Unassembled WGS sequence"/>
</dbReference>
<keyword evidence="9" id="KW-1185">Reference proteome</keyword>
<feature type="region of interest" description="Disordered" evidence="6">
    <location>
        <begin position="1"/>
        <end position="40"/>
    </location>
</feature>
<evidence type="ECO:0000313" key="8">
    <source>
        <dbReference type="EMBL" id="EJK60799.1"/>
    </source>
</evidence>
<organism evidence="8 9">
    <name type="scientific">Thalassiosira oceanica</name>
    <name type="common">Marine diatom</name>
    <dbReference type="NCBI Taxonomy" id="159749"/>
    <lineage>
        <taxon>Eukaryota</taxon>
        <taxon>Sar</taxon>
        <taxon>Stramenopiles</taxon>
        <taxon>Ochrophyta</taxon>
        <taxon>Bacillariophyta</taxon>
        <taxon>Coscinodiscophyceae</taxon>
        <taxon>Thalassiosirophycidae</taxon>
        <taxon>Thalassiosirales</taxon>
        <taxon>Thalassiosiraceae</taxon>
        <taxon>Thalassiosira</taxon>
    </lineage>
</organism>
<dbReference type="SUPFAM" id="SSF57850">
    <property type="entry name" value="RING/U-box"/>
    <property type="match status" value="1"/>
</dbReference>
<dbReference type="EMBL" id="AGNL01020677">
    <property type="protein sequence ID" value="EJK60799.1"/>
    <property type="molecule type" value="Genomic_DNA"/>
</dbReference>
<evidence type="ECO:0000256" key="1">
    <source>
        <dbReference type="ARBA" id="ARBA00022723"/>
    </source>
</evidence>
<evidence type="ECO:0000256" key="5">
    <source>
        <dbReference type="PROSITE-ProRule" id="PRU00175"/>
    </source>
</evidence>
<comment type="caution">
    <text evidence="8">The sequence shown here is derived from an EMBL/GenBank/DDBJ whole genome shotgun (WGS) entry which is preliminary data.</text>
</comment>
<sequence>RVSKRPPNDGGPRGSSCGKLGPAESPKTMRGCPDPPVAAVQPSVRRGYEEKRLRFGKNSCSPIVSGGAVPERDRARSLRELSAIFPIPGYPSAFDTTLGAICPSRLDSGLGSHTTLLALATKWSSKTRRCLSGDGQMGANHKITGYGFGLEMEGNANECGICLGEWTNPVKLPCGHSFCANCLSGWKSNYAHDRLCRAKEQQGKRCPLCRGTIPPSQEEVANYKMIKSIVEDKSNIHDYDYETYVREVKLFEAGYGDDWEGNVIEYDSDFVSLPLYVAEAACKGDLRTVLKWLGKGIIKERVNAKCEEGGNTGLLHLAAVTQQRDLMSYLLLNGADANIFDAKGSSVLNNEDVSSKTGRFLLSWGAELFDKGERIASKEMKLGLCDRGGNAAIAKLLSSELGGRRCEVVSARLRGDLVGKTCVAGEYVEESDQYRVTMEFTDESLLLAANKIRRRDRTPRDPGYYVECKKNRLARRDFKSNEACRAFIASLGSDVEESSEVGPDAEVKAEQAAAGLLAELGLGDLEGPSGGTTRKRNQPAPVGKKKKRGGKKRA</sequence>
<evidence type="ECO:0000256" key="3">
    <source>
        <dbReference type="ARBA" id="ARBA00022833"/>
    </source>
</evidence>
<name>K0S7A6_THAOC</name>
<protein>
    <recommendedName>
        <fullName evidence="7">RING-type domain-containing protein</fullName>
    </recommendedName>
</protein>
<evidence type="ECO:0000256" key="6">
    <source>
        <dbReference type="SAM" id="MobiDB-lite"/>
    </source>
</evidence>
<dbReference type="PANTHER" id="PTHR15315">
    <property type="entry name" value="RING FINGER PROTEIN 41, 151"/>
    <property type="match status" value="1"/>
</dbReference>
<dbReference type="eggNOG" id="ENOG502QSQ8">
    <property type="taxonomic scope" value="Eukaryota"/>
</dbReference>
<feature type="region of interest" description="Disordered" evidence="6">
    <location>
        <begin position="520"/>
        <end position="554"/>
    </location>
</feature>
<dbReference type="SUPFAM" id="SSF48403">
    <property type="entry name" value="Ankyrin repeat"/>
    <property type="match status" value="1"/>
</dbReference>
<dbReference type="InterPro" id="IPR013083">
    <property type="entry name" value="Znf_RING/FYVE/PHD"/>
</dbReference>
<keyword evidence="4" id="KW-0040">ANK repeat</keyword>
<dbReference type="PROSITE" id="PS00518">
    <property type="entry name" value="ZF_RING_1"/>
    <property type="match status" value="1"/>
</dbReference>
<dbReference type="Gene3D" id="3.30.40.10">
    <property type="entry name" value="Zinc/RING finger domain, C3HC4 (zinc finger)"/>
    <property type="match status" value="1"/>
</dbReference>
<dbReference type="InterPro" id="IPR002110">
    <property type="entry name" value="Ankyrin_rpt"/>
</dbReference>
<feature type="domain" description="RING-type" evidence="7">
    <location>
        <begin position="159"/>
        <end position="210"/>
    </location>
</feature>
<dbReference type="InterPro" id="IPR036770">
    <property type="entry name" value="Ankyrin_rpt-contain_sf"/>
</dbReference>
<gene>
    <name evidence="8" type="ORF">THAOC_18789</name>
</gene>
<evidence type="ECO:0000256" key="2">
    <source>
        <dbReference type="ARBA" id="ARBA00022771"/>
    </source>
</evidence>
<dbReference type="AlphaFoldDB" id="K0S7A6"/>
<feature type="repeat" description="ANK" evidence="4">
    <location>
        <begin position="310"/>
        <end position="342"/>
    </location>
</feature>
<dbReference type="SMART" id="SM00184">
    <property type="entry name" value="RING"/>
    <property type="match status" value="1"/>
</dbReference>
<evidence type="ECO:0000259" key="7">
    <source>
        <dbReference type="PROSITE" id="PS50089"/>
    </source>
</evidence>
<evidence type="ECO:0000313" key="9">
    <source>
        <dbReference type="Proteomes" id="UP000266841"/>
    </source>
</evidence>
<feature type="non-terminal residue" evidence="8">
    <location>
        <position position="1"/>
    </location>
</feature>
<dbReference type="PROSITE" id="PS50088">
    <property type="entry name" value="ANK_REPEAT"/>
    <property type="match status" value="1"/>
</dbReference>
<dbReference type="GO" id="GO:0008270">
    <property type="term" value="F:zinc ion binding"/>
    <property type="evidence" value="ECO:0007669"/>
    <property type="project" value="UniProtKB-KW"/>
</dbReference>
<feature type="compositionally biased region" description="Basic residues" evidence="6">
    <location>
        <begin position="533"/>
        <end position="554"/>
    </location>
</feature>
<dbReference type="PANTHER" id="PTHR15315:SF26">
    <property type="entry name" value="E3 UBIQUITIN-PROTEIN LIGASE NRDP1"/>
    <property type="match status" value="1"/>
</dbReference>
<keyword evidence="2 5" id="KW-0863">Zinc-finger</keyword>
<keyword evidence="1" id="KW-0479">Metal-binding</keyword>
<dbReference type="PROSITE" id="PS50089">
    <property type="entry name" value="ZF_RING_2"/>
    <property type="match status" value="1"/>
</dbReference>
<accession>K0S7A6</accession>
<dbReference type="Pfam" id="PF13445">
    <property type="entry name" value="zf-RING_UBOX"/>
    <property type="match status" value="1"/>
</dbReference>